<name>G0RBZ8_HYPJQ</name>
<proteinExistence type="predicted"/>
<evidence type="ECO:0000313" key="2">
    <source>
        <dbReference type="Proteomes" id="UP000008984"/>
    </source>
</evidence>
<keyword evidence="2" id="KW-1185">Reference proteome</keyword>
<dbReference type="EMBL" id="GL985058">
    <property type="protein sequence ID" value="EGR51418.1"/>
    <property type="molecule type" value="Genomic_DNA"/>
</dbReference>
<protein>
    <submittedName>
        <fullName evidence="1">Mating pheromone</fullName>
    </submittedName>
</protein>
<dbReference type="KEGG" id="tre:TRIREDRAFT_104292"/>
<evidence type="ECO:0000313" key="1">
    <source>
        <dbReference type="EMBL" id="EGR51418.1"/>
    </source>
</evidence>
<reference evidence="1 2" key="1">
    <citation type="journal article" date="2008" name="Nat. Biotechnol.">
        <title>Genome sequencing and analysis of the biomass-degrading fungus Trichoderma reesei (syn. Hypocrea jecorina).</title>
        <authorList>
            <person name="Martinez D."/>
            <person name="Berka R.M."/>
            <person name="Henrissat B."/>
            <person name="Saloheimo M."/>
            <person name="Arvas M."/>
            <person name="Baker S.E."/>
            <person name="Chapman J."/>
            <person name="Chertkov O."/>
            <person name="Coutinho P.M."/>
            <person name="Cullen D."/>
            <person name="Danchin E.G."/>
            <person name="Grigoriev I.V."/>
            <person name="Harris P."/>
            <person name="Jackson M."/>
            <person name="Kubicek C.P."/>
            <person name="Han C.S."/>
            <person name="Ho I."/>
            <person name="Larrondo L.F."/>
            <person name="de Leon A.L."/>
            <person name="Magnuson J.K."/>
            <person name="Merino S."/>
            <person name="Misra M."/>
            <person name="Nelson B."/>
            <person name="Putnam N."/>
            <person name="Robbertse B."/>
            <person name="Salamov A.A."/>
            <person name="Schmoll M."/>
            <person name="Terry A."/>
            <person name="Thayer N."/>
            <person name="Westerholm-Parvinen A."/>
            <person name="Schoch C.L."/>
            <person name="Yao J."/>
            <person name="Barabote R."/>
            <person name="Nelson M.A."/>
            <person name="Detter C."/>
            <person name="Bruce D."/>
            <person name="Kuske C.R."/>
            <person name="Xie G."/>
            <person name="Richardson P."/>
            <person name="Rokhsar D.S."/>
            <person name="Lucas S.M."/>
            <person name="Rubin E.M."/>
            <person name="Dunn-Coleman N."/>
            <person name="Ward M."/>
            <person name="Brettin T.S."/>
        </authorList>
    </citation>
    <scope>NUCLEOTIDE SEQUENCE [LARGE SCALE GENOMIC DNA]</scope>
    <source>
        <strain evidence="1 2">QM6a</strain>
    </source>
</reference>
<dbReference type="GeneID" id="18480803"/>
<dbReference type="Proteomes" id="UP000008984">
    <property type="component" value="Unassembled WGS sequence"/>
</dbReference>
<organism evidence="2">
    <name type="scientific">Hypocrea jecorina (strain QM6a)</name>
    <name type="common">Trichoderma reesei</name>
    <dbReference type="NCBI Taxonomy" id="431241"/>
    <lineage>
        <taxon>Eukaryota</taxon>
        <taxon>Fungi</taxon>
        <taxon>Dikarya</taxon>
        <taxon>Ascomycota</taxon>
        <taxon>Pezizomycotina</taxon>
        <taxon>Sordariomycetes</taxon>
        <taxon>Hypocreomycetidae</taxon>
        <taxon>Hypocreales</taxon>
        <taxon>Hypocreaceae</taxon>
        <taxon>Trichoderma</taxon>
    </lineage>
</organism>
<accession>G0RBZ8</accession>
<dbReference type="AlphaFoldDB" id="G0RBZ8"/>
<sequence length="285" mass="32224">METKEKTVVPKSKSPLSIYFSLDRVSLHPSSLLISPSPSHLLSPSPHIAKLQTMKFLAAVTVFASAALAAPNPEPWCYRIGEPCWKLKRTAEAFNLAVRSHDLTTRAQGEAIPDEVALSAIEGLDQLKKLILVSTEDPSSLLPPNATEPESKRDVEVEEDKRWCYRIGEPCWKAKREAEAEAAAEEEKRWCYRIGEPCWKAKRTDEISEEKRWCWILGGKCWKTKRVAEAVLSATIEGDEKRSVEAEGNADEKRWCYRIGEPCWKAKRDLETIQDVARSVIESMQ</sequence>
<dbReference type="VEuPathDB" id="FungiDB:TRIREDRAFT_104292"/>
<gene>
    <name evidence="1" type="ORF">TRIREDRAFT_104292</name>
</gene>
<dbReference type="HOGENOM" id="CLU_075116_0_0_1"/>
<dbReference type="RefSeq" id="XP_006962908.1">
    <property type="nucleotide sequence ID" value="XM_006962846.1"/>
</dbReference>
<dbReference type="eggNOG" id="ENOG502S0T3">
    <property type="taxonomic scope" value="Eukaryota"/>
</dbReference>
<dbReference type="OrthoDB" id="3641074at2759"/>